<evidence type="ECO:0000256" key="5">
    <source>
        <dbReference type="ARBA" id="ARBA00022679"/>
    </source>
</evidence>
<organism evidence="11 12">
    <name type="scientific">Sedimenticola selenatireducens</name>
    <dbReference type="NCBI Taxonomy" id="191960"/>
    <lineage>
        <taxon>Bacteria</taxon>
        <taxon>Pseudomonadati</taxon>
        <taxon>Pseudomonadota</taxon>
        <taxon>Gammaproteobacteria</taxon>
        <taxon>Chromatiales</taxon>
        <taxon>Sedimenticolaceae</taxon>
        <taxon>Sedimenticola</taxon>
    </lineage>
</organism>
<dbReference type="Gene3D" id="1.10.287.130">
    <property type="match status" value="1"/>
</dbReference>
<dbReference type="EMBL" id="PKUN01000010">
    <property type="protein sequence ID" value="PLX61789.1"/>
    <property type="molecule type" value="Genomic_DNA"/>
</dbReference>
<dbReference type="InterPro" id="IPR050736">
    <property type="entry name" value="Sensor_HK_Regulatory"/>
</dbReference>
<keyword evidence="8" id="KW-1133">Transmembrane helix</keyword>
<feature type="domain" description="HAMP" evidence="10">
    <location>
        <begin position="199"/>
        <end position="256"/>
    </location>
</feature>
<gene>
    <name evidence="11" type="ORF">C0630_09650</name>
</gene>
<dbReference type="PANTHER" id="PTHR43711:SF1">
    <property type="entry name" value="HISTIDINE KINASE 1"/>
    <property type="match status" value="1"/>
</dbReference>
<dbReference type="SUPFAM" id="SSF47384">
    <property type="entry name" value="Homodimeric domain of signal transducing histidine kinase"/>
    <property type="match status" value="1"/>
</dbReference>
<evidence type="ECO:0000256" key="8">
    <source>
        <dbReference type="SAM" id="Phobius"/>
    </source>
</evidence>
<feature type="domain" description="Histidine kinase" evidence="9">
    <location>
        <begin position="271"/>
        <end position="489"/>
    </location>
</feature>
<dbReference type="Gene3D" id="3.30.565.10">
    <property type="entry name" value="Histidine kinase-like ATPase, C-terminal domain"/>
    <property type="match status" value="1"/>
</dbReference>
<evidence type="ECO:0000256" key="6">
    <source>
        <dbReference type="ARBA" id="ARBA00022777"/>
    </source>
</evidence>
<dbReference type="AlphaFoldDB" id="A0A2N6CWZ3"/>
<evidence type="ECO:0000256" key="1">
    <source>
        <dbReference type="ARBA" id="ARBA00000085"/>
    </source>
</evidence>
<dbReference type="InterPro" id="IPR036890">
    <property type="entry name" value="HATPase_C_sf"/>
</dbReference>
<feature type="transmembrane region" description="Helical" evidence="8">
    <location>
        <begin position="178"/>
        <end position="201"/>
    </location>
</feature>
<comment type="catalytic activity">
    <reaction evidence="1">
        <text>ATP + protein L-histidine = ADP + protein N-phospho-L-histidine.</text>
        <dbReference type="EC" id="2.7.13.3"/>
    </reaction>
</comment>
<dbReference type="SMART" id="SM00387">
    <property type="entry name" value="HATPase_c"/>
    <property type="match status" value="1"/>
</dbReference>
<dbReference type="Proteomes" id="UP000235015">
    <property type="component" value="Unassembled WGS sequence"/>
</dbReference>
<evidence type="ECO:0000259" key="9">
    <source>
        <dbReference type="PROSITE" id="PS50109"/>
    </source>
</evidence>
<dbReference type="STRING" id="1111735.GCA_000428045_03724"/>
<evidence type="ECO:0000256" key="3">
    <source>
        <dbReference type="ARBA" id="ARBA00012438"/>
    </source>
</evidence>
<dbReference type="InterPro" id="IPR003661">
    <property type="entry name" value="HisK_dim/P_dom"/>
</dbReference>
<evidence type="ECO:0000256" key="4">
    <source>
        <dbReference type="ARBA" id="ARBA00022553"/>
    </source>
</evidence>
<dbReference type="RefSeq" id="WP_029132949.1">
    <property type="nucleotide sequence ID" value="NZ_CAXXYC010000003.1"/>
</dbReference>
<dbReference type="FunFam" id="3.30.565.10:FF:000006">
    <property type="entry name" value="Sensor histidine kinase WalK"/>
    <property type="match status" value="1"/>
</dbReference>
<dbReference type="PROSITE" id="PS50885">
    <property type="entry name" value="HAMP"/>
    <property type="match status" value="1"/>
</dbReference>
<dbReference type="Pfam" id="PF02518">
    <property type="entry name" value="HATPase_c"/>
    <property type="match status" value="1"/>
</dbReference>
<dbReference type="Pfam" id="PF00512">
    <property type="entry name" value="HisKA"/>
    <property type="match status" value="1"/>
</dbReference>
<dbReference type="InterPro" id="IPR003594">
    <property type="entry name" value="HATPase_dom"/>
</dbReference>
<keyword evidence="7" id="KW-0902">Two-component regulatory system</keyword>
<comment type="caution">
    <text evidence="11">The sequence shown here is derived from an EMBL/GenBank/DDBJ whole genome shotgun (WGS) entry which is preliminary data.</text>
</comment>
<feature type="transmembrane region" description="Helical" evidence="8">
    <location>
        <begin position="6"/>
        <end position="27"/>
    </location>
</feature>
<evidence type="ECO:0000256" key="2">
    <source>
        <dbReference type="ARBA" id="ARBA00004370"/>
    </source>
</evidence>
<dbReference type="InterPro" id="IPR005467">
    <property type="entry name" value="His_kinase_dom"/>
</dbReference>
<keyword evidence="8" id="KW-0812">Transmembrane</keyword>
<keyword evidence="8" id="KW-0472">Membrane</keyword>
<sequence length="495" mass="55094">MLRTLYAKLAVGLVVLFVTIGLLYAVISTTATKYYLQEVNQSFNKGLARNLVADRNLVAEGRLNQEALKETFHQYMVINPSIEIYLLDLDGKILSYSADPGKVKRNHVSLGPLLAFLEGAEEYPLLGDDPRSHDGQKAFSVTPVPTTDHPEGYLYVVLRGEEFDSVDKMIRESYFLRLSGWAVVVSLGLGLLVGLIVLRLLTRRLHRLSNLMASFHQSNFISHQPYLLAQARPSDEVDQLGLTFDQMAEHIQQQLEQLKEQDSLRRKLVAQVSHDLRTPLASMLGYMESLELKGGEMAEAERQEYTAIALRQAQRLSKQVAELFELASLDARETQPHCEPFQPAELVQDVVQKYQLRAEQQQIQLGMNPPPALPFVYADIGLTERVLENLIENAFTHTGKGGSIRLDLRAEEHGVAIAVKDTGCGINPEDLPHIFDPFYQSAKKRTSGEHAGLGLAIAKRIMSLQKGEIQVESIPGGGTTFTFLLPLAAVRMPVG</sequence>
<dbReference type="EC" id="2.7.13.3" evidence="3"/>
<dbReference type="PRINTS" id="PR00344">
    <property type="entry name" value="BCTRLSENSOR"/>
</dbReference>
<proteinExistence type="predicted"/>
<dbReference type="PANTHER" id="PTHR43711">
    <property type="entry name" value="TWO-COMPONENT HISTIDINE KINASE"/>
    <property type="match status" value="1"/>
</dbReference>
<accession>A0A2N6CWZ3</accession>
<dbReference type="InterPro" id="IPR003660">
    <property type="entry name" value="HAMP_dom"/>
</dbReference>
<dbReference type="SMART" id="SM00388">
    <property type="entry name" value="HisKA"/>
    <property type="match status" value="1"/>
</dbReference>
<evidence type="ECO:0000313" key="11">
    <source>
        <dbReference type="EMBL" id="PLX61789.1"/>
    </source>
</evidence>
<dbReference type="CDD" id="cd00075">
    <property type="entry name" value="HATPase"/>
    <property type="match status" value="1"/>
</dbReference>
<reference evidence="11 12" key="1">
    <citation type="submission" date="2017-11" db="EMBL/GenBank/DDBJ databases">
        <title>Genome-resolved metagenomics identifies genetic mobility, metabolic interactions, and unexpected diversity in perchlorate-reducing communities.</title>
        <authorList>
            <person name="Barnum T.P."/>
            <person name="Figueroa I.A."/>
            <person name="Carlstrom C.I."/>
            <person name="Lucas L.N."/>
            <person name="Engelbrektson A.L."/>
            <person name="Coates J.D."/>
        </authorList>
    </citation>
    <scope>NUCLEOTIDE SEQUENCE [LARGE SCALE GENOMIC DNA]</scope>
    <source>
        <strain evidence="11">BM301</strain>
    </source>
</reference>
<comment type="subcellular location">
    <subcellularLocation>
        <location evidence="2">Membrane</location>
    </subcellularLocation>
</comment>
<name>A0A2N6CWZ3_9GAMM</name>
<keyword evidence="5" id="KW-0808">Transferase</keyword>
<evidence type="ECO:0000313" key="12">
    <source>
        <dbReference type="Proteomes" id="UP000235015"/>
    </source>
</evidence>
<dbReference type="CDD" id="cd00082">
    <property type="entry name" value="HisKA"/>
    <property type="match status" value="1"/>
</dbReference>
<keyword evidence="6 11" id="KW-0418">Kinase</keyword>
<dbReference type="SUPFAM" id="SSF55874">
    <property type="entry name" value="ATPase domain of HSP90 chaperone/DNA topoisomerase II/histidine kinase"/>
    <property type="match status" value="1"/>
</dbReference>
<dbReference type="GO" id="GO:0005886">
    <property type="term" value="C:plasma membrane"/>
    <property type="evidence" value="ECO:0007669"/>
    <property type="project" value="UniProtKB-ARBA"/>
</dbReference>
<evidence type="ECO:0000259" key="10">
    <source>
        <dbReference type="PROSITE" id="PS50885"/>
    </source>
</evidence>
<dbReference type="InterPro" id="IPR036097">
    <property type="entry name" value="HisK_dim/P_sf"/>
</dbReference>
<evidence type="ECO:0000256" key="7">
    <source>
        <dbReference type="ARBA" id="ARBA00023012"/>
    </source>
</evidence>
<keyword evidence="4" id="KW-0597">Phosphoprotein</keyword>
<dbReference type="InterPro" id="IPR004358">
    <property type="entry name" value="Sig_transdc_His_kin-like_C"/>
</dbReference>
<protein>
    <recommendedName>
        <fullName evidence="3">histidine kinase</fullName>
        <ecNumber evidence="3">2.7.13.3</ecNumber>
    </recommendedName>
</protein>
<dbReference type="Gene3D" id="6.10.340.10">
    <property type="match status" value="1"/>
</dbReference>
<dbReference type="PROSITE" id="PS50109">
    <property type="entry name" value="HIS_KIN"/>
    <property type="match status" value="1"/>
</dbReference>
<dbReference type="GO" id="GO:0000155">
    <property type="term" value="F:phosphorelay sensor kinase activity"/>
    <property type="evidence" value="ECO:0007669"/>
    <property type="project" value="InterPro"/>
</dbReference>